<gene>
    <name evidence="2" type="ORF">K8U88_06370</name>
</gene>
<feature type="domain" description="FRG" evidence="1">
    <location>
        <begin position="41"/>
        <end position="134"/>
    </location>
</feature>
<reference evidence="2" key="1">
    <citation type="journal article" date="2021" name="PeerJ">
        <title>Extensive microbial diversity within the chicken gut microbiome revealed by metagenomics and culture.</title>
        <authorList>
            <person name="Gilroy R."/>
            <person name="Ravi A."/>
            <person name="Getino M."/>
            <person name="Pursley I."/>
            <person name="Horton D.L."/>
            <person name="Alikhan N.F."/>
            <person name="Baker D."/>
            <person name="Gharbi K."/>
            <person name="Hall N."/>
            <person name="Watson M."/>
            <person name="Adriaenssens E.M."/>
            <person name="Foster-Nyarko E."/>
            <person name="Jarju S."/>
            <person name="Secka A."/>
            <person name="Antonio M."/>
            <person name="Oren A."/>
            <person name="Chaudhuri R.R."/>
            <person name="La Ragione R."/>
            <person name="Hildebrand F."/>
            <person name="Pallen M.J."/>
        </authorList>
    </citation>
    <scope>NUCLEOTIDE SEQUENCE</scope>
    <source>
        <strain evidence="2">CHK173-2145</strain>
    </source>
</reference>
<dbReference type="AlphaFoldDB" id="A0A921F0K3"/>
<comment type="caution">
    <text evidence="2">The sequence shown here is derived from an EMBL/GenBank/DDBJ whole genome shotgun (WGS) entry which is preliminary data.</text>
</comment>
<dbReference type="SMART" id="SM00901">
    <property type="entry name" value="FRG"/>
    <property type="match status" value="1"/>
</dbReference>
<proteinExistence type="predicted"/>
<sequence>MYNKIISSVSEYIKSINYLIDYSEKYYAENNDDEENNRKSKNVAVYFRGQSKEYGNTLPSLLQKQEFYENETTLFNDFLARDPELFDVTQNNFDRLALMQHHQLPTRLLDLTTNPLVALYFAVEKHDDSDGEVYLFTNSFKIAELSKAFQKSTSGPFNKRLSNEIIYNYGRGKSKISKTPFSDEIEVEASLTRLNKTDRLAFITGLDSFFKCLSSKHTVLNKPLWPMIYKGVPIKKTAHPSGVLNDIANNYCTLMKSACSERLYHEIRKDIGDFTSKINPLEMLLPKIVSPRIIDERIRNQRGLFMFIPFIPAQHYNFKTVQDESQNRINILRVTNDQGGLVKLNIPADHKCAIRKELARIGITRNFIYPEHKSVALEIKNKFTDNHYQK</sequence>
<name>A0A921F0K3_9LACO</name>
<accession>A0A921F0K3</accession>
<evidence type="ECO:0000313" key="2">
    <source>
        <dbReference type="EMBL" id="HJE87196.1"/>
    </source>
</evidence>
<dbReference type="Proteomes" id="UP000721920">
    <property type="component" value="Unassembled WGS sequence"/>
</dbReference>
<dbReference type="InterPro" id="IPR014966">
    <property type="entry name" value="FRG-dom"/>
</dbReference>
<dbReference type="Pfam" id="PF08867">
    <property type="entry name" value="FRG"/>
    <property type="match status" value="1"/>
</dbReference>
<organism evidence="2 3">
    <name type="scientific">Levilactobacillus hammesii</name>
    <dbReference type="NCBI Taxonomy" id="267633"/>
    <lineage>
        <taxon>Bacteria</taxon>
        <taxon>Bacillati</taxon>
        <taxon>Bacillota</taxon>
        <taxon>Bacilli</taxon>
        <taxon>Lactobacillales</taxon>
        <taxon>Lactobacillaceae</taxon>
        <taxon>Levilactobacillus</taxon>
    </lineage>
</organism>
<reference evidence="2" key="2">
    <citation type="submission" date="2021-09" db="EMBL/GenBank/DDBJ databases">
        <authorList>
            <person name="Gilroy R."/>
        </authorList>
    </citation>
    <scope>NUCLEOTIDE SEQUENCE</scope>
    <source>
        <strain evidence="2">CHK173-2145</strain>
    </source>
</reference>
<evidence type="ECO:0000313" key="3">
    <source>
        <dbReference type="Proteomes" id="UP000721920"/>
    </source>
</evidence>
<evidence type="ECO:0000259" key="1">
    <source>
        <dbReference type="SMART" id="SM00901"/>
    </source>
</evidence>
<dbReference type="EMBL" id="DYXN01000094">
    <property type="protein sequence ID" value="HJE87196.1"/>
    <property type="molecule type" value="Genomic_DNA"/>
</dbReference>
<protein>
    <submittedName>
        <fullName evidence="2">FRG domain-containing protein</fullName>
    </submittedName>
</protein>